<proteinExistence type="predicted"/>
<dbReference type="CDD" id="cd00077">
    <property type="entry name" value="HDc"/>
    <property type="match status" value="1"/>
</dbReference>
<dbReference type="SUPFAM" id="SSF109604">
    <property type="entry name" value="HD-domain/PDEase-like"/>
    <property type="match status" value="1"/>
</dbReference>
<gene>
    <name evidence="2" type="ORF">G8O30_00980</name>
</gene>
<dbReference type="KEGG" id="mcui:G8O30_00980"/>
<feature type="domain" description="HD-GYP" evidence="1">
    <location>
        <begin position="100"/>
        <end position="296"/>
    </location>
</feature>
<dbReference type="SMART" id="SM00471">
    <property type="entry name" value="HDc"/>
    <property type="match status" value="1"/>
</dbReference>
<dbReference type="InterPro" id="IPR037522">
    <property type="entry name" value="HD_GYP_dom"/>
</dbReference>
<dbReference type="EMBL" id="CP049742">
    <property type="protein sequence ID" value="QPC45643.1"/>
    <property type="molecule type" value="Genomic_DNA"/>
</dbReference>
<organism evidence="2 3">
    <name type="scientific">Mangrovibacillus cuniculi</name>
    <dbReference type="NCBI Taxonomy" id="2593652"/>
    <lineage>
        <taxon>Bacteria</taxon>
        <taxon>Bacillati</taxon>
        <taxon>Bacillota</taxon>
        <taxon>Bacilli</taxon>
        <taxon>Bacillales</taxon>
        <taxon>Bacillaceae</taxon>
        <taxon>Mangrovibacillus</taxon>
    </lineage>
</organism>
<dbReference type="PANTHER" id="PTHR43155:SF2">
    <property type="entry name" value="CYCLIC DI-GMP PHOSPHODIESTERASE PA4108"/>
    <property type="match status" value="1"/>
</dbReference>
<dbReference type="RefSeq" id="WP_239673155.1">
    <property type="nucleotide sequence ID" value="NZ_CP049742.1"/>
</dbReference>
<sequence>MDYITRDLLGKQLSVDIFSVHGMLLLKKGVRIEESHLENLQKHQYYFDKSFIVDESSPKYVTEKMYGEVNKAVEASFQQFKIRPQSTVKNLTNTFTPFINSIMESTHFGRFVDDVRQYDNYTYLHSMNVGIYSVVIGKILNLSEEEVRLLGLTGLFHDVGKLFIDKNIINKSGKLTEDEWDKMKQHPMLGYNFLKGNAQLHKFVLQGTLLHHEKLDGSGYPLGITKEKIPFLVQIITVADIYDALYSTRSYRKRMNLYVALKILLDEARDGKLNLAIVIPFLYYIMSGKNGQQVTLNTGELAEIVFVHPNEPLQPIVRIGESYIDISKQSNYQIVSIIEMESQSEKKLPE</sequence>
<evidence type="ECO:0000313" key="2">
    <source>
        <dbReference type="EMBL" id="QPC45643.1"/>
    </source>
</evidence>
<dbReference type="Pfam" id="PF13487">
    <property type="entry name" value="HD_5"/>
    <property type="match status" value="1"/>
</dbReference>
<accession>A0A7S8C9D4</accession>
<dbReference type="InterPro" id="IPR003607">
    <property type="entry name" value="HD/PDEase_dom"/>
</dbReference>
<protein>
    <submittedName>
        <fullName evidence="2">HD-GYP domain-containing protein</fullName>
    </submittedName>
</protein>
<dbReference type="AlphaFoldDB" id="A0A7S8C9D4"/>
<dbReference type="Proteomes" id="UP000593626">
    <property type="component" value="Chromosome"/>
</dbReference>
<reference evidence="2 3" key="1">
    <citation type="submission" date="2019-07" db="EMBL/GenBank/DDBJ databases">
        <title>Genome sequence of 2 isolates from Red Sea Mangroves.</title>
        <authorList>
            <person name="Sefrji F."/>
            <person name="Michoud G."/>
            <person name="Merlino G."/>
            <person name="Daffonchio D."/>
        </authorList>
    </citation>
    <scope>NUCLEOTIDE SEQUENCE [LARGE SCALE GENOMIC DNA]</scope>
    <source>
        <strain evidence="2 3">R1DC41</strain>
    </source>
</reference>
<dbReference type="PROSITE" id="PS51832">
    <property type="entry name" value="HD_GYP"/>
    <property type="match status" value="1"/>
</dbReference>
<name>A0A7S8C9D4_9BACI</name>
<keyword evidence="3" id="KW-1185">Reference proteome</keyword>
<dbReference type="Gene3D" id="1.10.3210.10">
    <property type="entry name" value="Hypothetical protein af1432"/>
    <property type="match status" value="1"/>
</dbReference>
<evidence type="ECO:0000313" key="3">
    <source>
        <dbReference type="Proteomes" id="UP000593626"/>
    </source>
</evidence>
<evidence type="ECO:0000259" key="1">
    <source>
        <dbReference type="PROSITE" id="PS51832"/>
    </source>
</evidence>
<dbReference type="PANTHER" id="PTHR43155">
    <property type="entry name" value="CYCLIC DI-GMP PHOSPHODIESTERASE PA4108-RELATED"/>
    <property type="match status" value="1"/>
</dbReference>